<evidence type="ECO:0000256" key="9">
    <source>
        <dbReference type="HAMAP-Rule" id="MF_00024"/>
    </source>
</evidence>
<dbReference type="GO" id="GO:0048472">
    <property type="term" value="F:threonine-phosphate decarboxylase activity"/>
    <property type="evidence" value="ECO:0007669"/>
    <property type="project" value="InterPro"/>
</dbReference>
<dbReference type="UniPathway" id="UPA00148"/>
<evidence type="ECO:0000256" key="8">
    <source>
        <dbReference type="ARBA" id="ARBA00023136"/>
    </source>
</evidence>
<keyword evidence="12" id="KW-1185">Reference proteome</keyword>
<keyword evidence="5 9" id="KW-0169">Cobalamin biosynthesis</keyword>
<evidence type="ECO:0000256" key="1">
    <source>
        <dbReference type="ARBA" id="ARBA00004651"/>
    </source>
</evidence>
<evidence type="ECO:0000256" key="7">
    <source>
        <dbReference type="ARBA" id="ARBA00022989"/>
    </source>
</evidence>
<keyword evidence="7 9" id="KW-1133">Transmembrane helix</keyword>
<dbReference type="HAMAP" id="MF_00024">
    <property type="entry name" value="CobD_CbiB"/>
    <property type="match status" value="1"/>
</dbReference>
<dbReference type="PANTHER" id="PTHR34308:SF1">
    <property type="entry name" value="COBALAMIN BIOSYNTHESIS PROTEIN CBIB"/>
    <property type="match status" value="1"/>
</dbReference>
<evidence type="ECO:0000256" key="5">
    <source>
        <dbReference type="ARBA" id="ARBA00022573"/>
    </source>
</evidence>
<evidence type="ECO:0000256" key="6">
    <source>
        <dbReference type="ARBA" id="ARBA00022692"/>
    </source>
</evidence>
<dbReference type="NCBIfam" id="TIGR00380">
    <property type="entry name" value="cobal_cbiB"/>
    <property type="match status" value="1"/>
</dbReference>
<evidence type="ECO:0000256" key="4">
    <source>
        <dbReference type="ARBA" id="ARBA00022475"/>
    </source>
</evidence>
<comment type="subcellular location">
    <subcellularLocation>
        <location evidence="1 9">Cell membrane</location>
        <topology evidence="1 9">Multi-pass membrane protein</topology>
    </subcellularLocation>
</comment>
<keyword evidence="8 9" id="KW-0472">Membrane</keyword>
<keyword evidence="6 9" id="KW-0812">Transmembrane</keyword>
<evidence type="ECO:0000313" key="11">
    <source>
        <dbReference type="EMBL" id="RNL80762.1"/>
    </source>
</evidence>
<evidence type="ECO:0000256" key="10">
    <source>
        <dbReference type="SAM" id="MobiDB-lite"/>
    </source>
</evidence>
<protein>
    <recommendedName>
        <fullName evidence="9">Cobalamin biosynthesis protein CobD</fullName>
    </recommendedName>
</protein>
<comment type="pathway">
    <text evidence="2 9">Cofactor biosynthesis; adenosylcobalamin biosynthesis.</text>
</comment>
<dbReference type="OrthoDB" id="9811967at2"/>
<comment type="similarity">
    <text evidence="3 9">Belongs to the CobD/CbiB family.</text>
</comment>
<dbReference type="EMBL" id="RJMB01000034">
    <property type="protein sequence ID" value="RNL80762.1"/>
    <property type="molecule type" value="Genomic_DNA"/>
</dbReference>
<keyword evidence="4 9" id="KW-1003">Cell membrane</keyword>
<organism evidence="11 12">
    <name type="scientific">Halostreptopolyspora alba</name>
    <dbReference type="NCBI Taxonomy" id="2487137"/>
    <lineage>
        <taxon>Bacteria</taxon>
        <taxon>Bacillati</taxon>
        <taxon>Actinomycetota</taxon>
        <taxon>Actinomycetes</taxon>
        <taxon>Streptosporangiales</taxon>
        <taxon>Nocardiopsidaceae</taxon>
        <taxon>Halostreptopolyspora</taxon>
    </lineage>
</organism>
<evidence type="ECO:0000313" key="12">
    <source>
        <dbReference type="Proteomes" id="UP000269198"/>
    </source>
</evidence>
<name>A0A3N0DYS5_9ACTN</name>
<reference evidence="11 12" key="1">
    <citation type="submission" date="2018-11" db="EMBL/GenBank/DDBJ databases">
        <title>The genome draft of YIM 96095.</title>
        <authorList>
            <person name="Tang S.-K."/>
            <person name="Chunyu W.-X."/>
            <person name="Feng Y.-Z."/>
        </authorList>
    </citation>
    <scope>NUCLEOTIDE SEQUENCE [LARGE SCALE GENOMIC DNA]</scope>
    <source>
        <strain evidence="11 12">YIM 96095</strain>
    </source>
</reference>
<dbReference type="Proteomes" id="UP000269198">
    <property type="component" value="Unassembled WGS sequence"/>
</dbReference>
<dbReference type="PANTHER" id="PTHR34308">
    <property type="entry name" value="COBALAMIN BIOSYNTHESIS PROTEIN CBIB"/>
    <property type="match status" value="1"/>
</dbReference>
<evidence type="ECO:0000256" key="2">
    <source>
        <dbReference type="ARBA" id="ARBA00004953"/>
    </source>
</evidence>
<sequence length="357" mass="36988">MKCPRGGTTVDLVRTTRDQAPARAGALGLLVGVVLDTALPDPRRAHPVAAFGHAASALERRLYRPSLAQGARYAVLAVAPVVAAAALAERGGPLRRVTLTAATTWAVVGGDMLGREASGIADALEAGDLDTARERLPRLCGRDPNELDEEGLTRATVESVAENTSDAVVAPLLWGGLLGVPGLAGYRAVNTLDAMVGHRSPRYERFGWAAARADDVANWAPARLTAALTALAAPTIAGDPVRAWRARSRYGPRHPSPNAGQCEAAFAGALGVRLGGTNSYGGRAESRPELGDGHRPEVGDIRRAVRLARVVTGAAATVAAALATVTAPKGWSRAQRGAPARLAGVPGQRKPRRGRAA</sequence>
<evidence type="ECO:0000256" key="3">
    <source>
        <dbReference type="ARBA" id="ARBA00006263"/>
    </source>
</evidence>
<dbReference type="GO" id="GO:0005886">
    <property type="term" value="C:plasma membrane"/>
    <property type="evidence" value="ECO:0007669"/>
    <property type="project" value="UniProtKB-SubCell"/>
</dbReference>
<accession>A0A3N0DYS5</accession>
<proteinExistence type="inferred from homology"/>
<comment type="function">
    <text evidence="9">Converts cobyric acid to cobinamide by the addition of aminopropanol on the F carboxylic group.</text>
</comment>
<dbReference type="Pfam" id="PF03186">
    <property type="entry name" value="CobD_Cbib"/>
    <property type="match status" value="1"/>
</dbReference>
<dbReference type="GO" id="GO:0015420">
    <property type="term" value="F:ABC-type vitamin B12 transporter activity"/>
    <property type="evidence" value="ECO:0007669"/>
    <property type="project" value="UniProtKB-UniRule"/>
</dbReference>
<gene>
    <name evidence="9" type="primary">cobD</name>
    <name evidence="11" type="ORF">EFW17_22355</name>
</gene>
<dbReference type="InterPro" id="IPR004485">
    <property type="entry name" value="Cobalamin_biosynth_CobD/CbiB"/>
</dbReference>
<dbReference type="GO" id="GO:0009236">
    <property type="term" value="P:cobalamin biosynthetic process"/>
    <property type="evidence" value="ECO:0007669"/>
    <property type="project" value="UniProtKB-UniRule"/>
</dbReference>
<dbReference type="AlphaFoldDB" id="A0A3N0DYS5"/>
<comment type="caution">
    <text evidence="11">The sequence shown here is derived from an EMBL/GenBank/DDBJ whole genome shotgun (WGS) entry which is preliminary data.</text>
</comment>
<dbReference type="NCBIfam" id="NF002276">
    <property type="entry name" value="PRK01209.1-4"/>
    <property type="match status" value="1"/>
</dbReference>
<feature type="region of interest" description="Disordered" evidence="10">
    <location>
        <begin position="327"/>
        <end position="357"/>
    </location>
</feature>